<reference evidence="2 3" key="1">
    <citation type="submission" date="2023-03" db="EMBL/GenBank/DDBJ databases">
        <title>YIM 133296 draft genome.</title>
        <authorList>
            <person name="Xiong L."/>
        </authorList>
    </citation>
    <scope>NUCLEOTIDE SEQUENCE [LARGE SCALE GENOMIC DNA]</scope>
    <source>
        <strain evidence="2 3">YIM 133296</strain>
    </source>
</reference>
<evidence type="ECO:0000259" key="1">
    <source>
        <dbReference type="Pfam" id="PF13302"/>
    </source>
</evidence>
<protein>
    <submittedName>
        <fullName evidence="2">GNAT family protein</fullName>
    </submittedName>
</protein>
<keyword evidence="3" id="KW-1185">Reference proteome</keyword>
<dbReference type="Gene3D" id="3.40.630.30">
    <property type="match status" value="1"/>
</dbReference>
<gene>
    <name evidence="2" type="ORF">P4R38_14120</name>
</gene>
<dbReference type="EMBL" id="JAROAV010000033">
    <property type="protein sequence ID" value="MDF8265384.1"/>
    <property type="molecule type" value="Genomic_DNA"/>
</dbReference>
<dbReference type="Proteomes" id="UP001528912">
    <property type="component" value="Unassembled WGS sequence"/>
</dbReference>
<evidence type="ECO:0000313" key="3">
    <source>
        <dbReference type="Proteomes" id="UP001528912"/>
    </source>
</evidence>
<proteinExistence type="predicted"/>
<dbReference type="PANTHER" id="PTHR43610">
    <property type="entry name" value="BLL6696 PROTEIN"/>
    <property type="match status" value="1"/>
</dbReference>
<dbReference type="PANTHER" id="PTHR43610:SF1">
    <property type="entry name" value="N-ACETYLTRANSFERASE DOMAIN-CONTAINING PROTEIN"/>
    <property type="match status" value="1"/>
</dbReference>
<sequence length="206" mass="23065">MPLATPLSPVTLSGHLVRLEPLAHAHLPGLQEAAADGRMWERWYTSVARPEDMAADIERRLAMQERGEMLAFTAVRREDDAVLGGTTFYDIDADVPRVSIGYTWNRESAHGTGTNPESKLLLMTHAFETFGVQCVRYETSWMNAQSRAAIERLGARRDGVLRADRRERTGSLRDTVVYSVLASEWPSVKDGLLHRLRNRVPAAPPE</sequence>
<evidence type="ECO:0000313" key="2">
    <source>
        <dbReference type="EMBL" id="MDF8265384.1"/>
    </source>
</evidence>
<dbReference type="Pfam" id="PF13302">
    <property type="entry name" value="Acetyltransf_3"/>
    <property type="match status" value="1"/>
</dbReference>
<name>A0ABT6C8X9_9MICO</name>
<dbReference type="InterPro" id="IPR000182">
    <property type="entry name" value="GNAT_dom"/>
</dbReference>
<dbReference type="InterPro" id="IPR016181">
    <property type="entry name" value="Acyl_CoA_acyltransferase"/>
</dbReference>
<accession>A0ABT6C8X9</accession>
<organism evidence="2 3">
    <name type="scientific">Luteipulveratus flavus</name>
    <dbReference type="NCBI Taxonomy" id="3031728"/>
    <lineage>
        <taxon>Bacteria</taxon>
        <taxon>Bacillati</taxon>
        <taxon>Actinomycetota</taxon>
        <taxon>Actinomycetes</taxon>
        <taxon>Micrococcales</taxon>
        <taxon>Dermacoccaceae</taxon>
        <taxon>Luteipulveratus</taxon>
    </lineage>
</organism>
<comment type="caution">
    <text evidence="2">The sequence shown here is derived from an EMBL/GenBank/DDBJ whole genome shotgun (WGS) entry which is preliminary data.</text>
</comment>
<dbReference type="RefSeq" id="WP_277192693.1">
    <property type="nucleotide sequence ID" value="NZ_JAROAV010000033.1"/>
</dbReference>
<dbReference type="SUPFAM" id="SSF55729">
    <property type="entry name" value="Acyl-CoA N-acyltransferases (Nat)"/>
    <property type="match status" value="1"/>
</dbReference>
<feature type="domain" description="N-acetyltransferase" evidence="1">
    <location>
        <begin position="18"/>
        <end position="156"/>
    </location>
</feature>